<evidence type="ECO:0000313" key="1">
    <source>
        <dbReference type="EMBL" id="AUF82097.1"/>
    </source>
</evidence>
<name>A0A2P0VMH6_9VIRU</name>
<accession>A0A2P0VMH6</accession>
<reference evidence="1" key="1">
    <citation type="journal article" date="2018" name="Virology">
        <title>A giant virus infecting green algae encodes key fermentation genes.</title>
        <authorList>
            <person name="Schvarcz C.R."/>
            <person name="Steward G.F."/>
        </authorList>
    </citation>
    <scope>NUCLEOTIDE SEQUENCE [LARGE SCALE GENOMIC DNA]</scope>
</reference>
<proteinExistence type="predicted"/>
<dbReference type="EMBL" id="KY322437">
    <property type="protein sequence ID" value="AUF82097.1"/>
    <property type="molecule type" value="Genomic_DNA"/>
</dbReference>
<gene>
    <name evidence="1" type="ORF">TetV_005</name>
</gene>
<organism evidence="1">
    <name type="scientific">Tetraselmis virus 1</name>
    <dbReference type="NCBI Taxonomy" id="2060617"/>
    <lineage>
        <taxon>Viruses</taxon>
        <taxon>Varidnaviria</taxon>
        <taxon>Bamfordvirae</taxon>
        <taxon>Nucleocytoviricota</taxon>
        <taxon>Megaviricetes</taxon>
        <taxon>Imitervirales</taxon>
        <taxon>Allomimiviridae</taxon>
        <taxon>Oceanusvirus</taxon>
        <taxon>Oceanusvirus kaneohense</taxon>
    </lineage>
</organism>
<sequence length="62" mass="7417">MVSLEQKRDLALRFLERHNRYCKEKDRISRESVFRMTSDGLDDFTRMIFIKTCDLMGIGKSK</sequence>
<keyword evidence="2" id="KW-1185">Reference proteome</keyword>
<evidence type="ECO:0000313" key="2">
    <source>
        <dbReference type="Proteomes" id="UP000244773"/>
    </source>
</evidence>
<protein>
    <submittedName>
        <fullName evidence="1">Uncharacterized protein</fullName>
    </submittedName>
</protein>
<dbReference type="Proteomes" id="UP000244773">
    <property type="component" value="Segment"/>
</dbReference>